<dbReference type="PANTHER" id="PTHR37848">
    <property type="entry name" value="EXPRESSED PROTEIN"/>
    <property type="match status" value="1"/>
</dbReference>
<dbReference type="AlphaFoldDB" id="A0A1X2IZ40"/>
<keyword evidence="2" id="KW-0472">Membrane</keyword>
<keyword evidence="2" id="KW-0812">Transmembrane</keyword>
<evidence type="ECO:0000256" key="1">
    <source>
        <dbReference type="SAM" id="MobiDB-lite"/>
    </source>
</evidence>
<sequence>MSKKQHDYYYSFTSPPSASSSSSAPSAPSIDEVQDNNDMASPPGYDEAIQVLDSTLPFSTPHPPAKKSELDGYVRDRTIPSFNPASPSSSTATAPPQGIVLDSQPHTNSPSSPLHLQNTDINNDYIYNTGDYGDNEPLLSIDQQQQLTPPQQNPFQGRPPPPNYTIYHAQYETKKSGLLSRDHHLNNDGEALAQFLQQHNVPPNMKIKFYGYHEETYYRSRNTRDEEGNWREEREPVTKRVDDFNFDIDCSATVDSTCRGLYVLPDPKTGHIKTVRELCDDYVHEVNQLKELRLTKVIDWDYAQLTRAFTSAIRAHGYYHSVVISYELGNHKITIKTDSTVSRLSDNKAIRFLFFITCLWIFAWPILWLCKKKFGHSILKSEWAMKVTERQWYEDHVHEVLGQIDRTPRFGNVPFLL</sequence>
<organism evidence="3 4">
    <name type="scientific">Absidia repens</name>
    <dbReference type="NCBI Taxonomy" id="90262"/>
    <lineage>
        <taxon>Eukaryota</taxon>
        <taxon>Fungi</taxon>
        <taxon>Fungi incertae sedis</taxon>
        <taxon>Mucoromycota</taxon>
        <taxon>Mucoromycotina</taxon>
        <taxon>Mucoromycetes</taxon>
        <taxon>Mucorales</taxon>
        <taxon>Cunninghamellaceae</taxon>
        <taxon>Absidia</taxon>
    </lineage>
</organism>
<reference evidence="3 4" key="1">
    <citation type="submission" date="2016-07" db="EMBL/GenBank/DDBJ databases">
        <title>Pervasive Adenine N6-methylation of Active Genes in Fungi.</title>
        <authorList>
            <consortium name="DOE Joint Genome Institute"/>
            <person name="Mondo S.J."/>
            <person name="Dannebaum R.O."/>
            <person name="Kuo R.C."/>
            <person name="Labutti K."/>
            <person name="Haridas S."/>
            <person name="Kuo A."/>
            <person name="Salamov A."/>
            <person name="Ahrendt S.R."/>
            <person name="Lipzen A."/>
            <person name="Sullivan W."/>
            <person name="Andreopoulos W.B."/>
            <person name="Clum A."/>
            <person name="Lindquist E."/>
            <person name="Daum C."/>
            <person name="Ramamoorthy G.K."/>
            <person name="Gryganskyi A."/>
            <person name="Culley D."/>
            <person name="Magnuson J.K."/>
            <person name="James T.Y."/>
            <person name="O'Malley M.A."/>
            <person name="Stajich J.E."/>
            <person name="Spatafora J.W."/>
            <person name="Visel A."/>
            <person name="Grigoriev I.V."/>
        </authorList>
    </citation>
    <scope>NUCLEOTIDE SEQUENCE [LARGE SCALE GENOMIC DNA]</scope>
    <source>
        <strain evidence="3 4">NRRL 1336</strain>
    </source>
</reference>
<gene>
    <name evidence="3" type="ORF">BCR42DRAFT_403196</name>
</gene>
<evidence type="ECO:0000313" key="4">
    <source>
        <dbReference type="Proteomes" id="UP000193560"/>
    </source>
</evidence>
<proteinExistence type="predicted"/>
<feature type="compositionally biased region" description="Low complexity" evidence="1">
    <location>
        <begin position="14"/>
        <end position="29"/>
    </location>
</feature>
<protein>
    <submittedName>
        <fullName evidence="3">Uncharacterized protein</fullName>
    </submittedName>
</protein>
<dbReference type="PANTHER" id="PTHR37848:SF1">
    <property type="entry name" value="SUN DOMAIN-CONTAINING PROTEIN"/>
    <property type="match status" value="1"/>
</dbReference>
<accession>A0A1X2IZ40</accession>
<feature type="compositionally biased region" description="Basic and acidic residues" evidence="1">
    <location>
        <begin position="66"/>
        <end position="78"/>
    </location>
</feature>
<name>A0A1X2IZ40_9FUNG</name>
<dbReference type="OrthoDB" id="203796at2759"/>
<feature type="compositionally biased region" description="Polar residues" evidence="1">
    <location>
        <begin position="104"/>
        <end position="119"/>
    </location>
</feature>
<dbReference type="EMBL" id="MCGE01000002">
    <property type="protein sequence ID" value="ORZ24568.1"/>
    <property type="molecule type" value="Genomic_DNA"/>
</dbReference>
<evidence type="ECO:0000313" key="3">
    <source>
        <dbReference type="EMBL" id="ORZ24568.1"/>
    </source>
</evidence>
<keyword evidence="4" id="KW-1185">Reference proteome</keyword>
<feature type="compositionally biased region" description="Low complexity" evidence="1">
    <location>
        <begin position="84"/>
        <end position="96"/>
    </location>
</feature>
<evidence type="ECO:0000256" key="2">
    <source>
        <dbReference type="SAM" id="Phobius"/>
    </source>
</evidence>
<comment type="caution">
    <text evidence="3">The sequence shown here is derived from an EMBL/GenBank/DDBJ whole genome shotgun (WGS) entry which is preliminary data.</text>
</comment>
<feature type="transmembrane region" description="Helical" evidence="2">
    <location>
        <begin position="349"/>
        <end position="370"/>
    </location>
</feature>
<keyword evidence="2" id="KW-1133">Transmembrane helix</keyword>
<dbReference type="Proteomes" id="UP000193560">
    <property type="component" value="Unassembled WGS sequence"/>
</dbReference>
<feature type="region of interest" description="Disordered" evidence="1">
    <location>
        <begin position="1"/>
        <end position="119"/>
    </location>
</feature>